<dbReference type="Proteomes" id="UP000023703">
    <property type="component" value="Chromosome"/>
</dbReference>
<feature type="domain" description="HTH luxR-type" evidence="2">
    <location>
        <begin position="156"/>
        <end position="221"/>
    </location>
</feature>
<dbReference type="CDD" id="cd06170">
    <property type="entry name" value="LuxR_C_like"/>
    <property type="match status" value="1"/>
</dbReference>
<dbReference type="GO" id="GO:0003677">
    <property type="term" value="F:DNA binding"/>
    <property type="evidence" value="ECO:0007669"/>
    <property type="project" value="UniProtKB-KW"/>
</dbReference>
<dbReference type="Pfam" id="PF00196">
    <property type="entry name" value="GerE"/>
    <property type="match status" value="1"/>
</dbReference>
<evidence type="ECO:0000313" key="4">
    <source>
        <dbReference type="Proteomes" id="UP000023703"/>
    </source>
</evidence>
<dbReference type="PROSITE" id="PS50043">
    <property type="entry name" value="HTH_LUXR_2"/>
    <property type="match status" value="1"/>
</dbReference>
<dbReference type="RefSeq" id="WP_038545965.1">
    <property type="nucleotide sequence ID" value="NZ_CP006842.1"/>
</dbReference>
<dbReference type="InterPro" id="IPR039420">
    <property type="entry name" value="WalR-like"/>
</dbReference>
<protein>
    <submittedName>
        <fullName evidence="3">Transcriptional regulator, LuxR-family</fullName>
    </submittedName>
</protein>
<dbReference type="InterPro" id="IPR000792">
    <property type="entry name" value="Tscrpt_reg_LuxR_C"/>
</dbReference>
<dbReference type="PANTHER" id="PTHR43214:SF43">
    <property type="entry name" value="TWO-COMPONENT RESPONSE REGULATOR"/>
    <property type="match status" value="1"/>
</dbReference>
<sequence>MTTPFSPPYRLRLLNDYEVVVAGLRTMLAPYQDRVRIVETDVGTTGHRTADLTLYDTFGLTQADGCEIDEVLRDPEAGHVVIYSWNMQADLIQTALNKGCRGYIDKSMGAGVLVECLEAIGAGEVLVSDTAEIIAPAEAVGVPPTAADPALARGTWPGQAEGLTAREAEIVALITRGLTNAEIATRSYITINSLKSCIRSAYRKMGVERRSQAVRWGMEHGMVPPRREKIAQ</sequence>
<dbReference type="PANTHER" id="PTHR43214">
    <property type="entry name" value="TWO-COMPONENT RESPONSE REGULATOR"/>
    <property type="match status" value="1"/>
</dbReference>
<dbReference type="eggNOG" id="COG2197">
    <property type="taxonomic scope" value="Bacteria"/>
</dbReference>
<proteinExistence type="predicted"/>
<dbReference type="SMART" id="SM00421">
    <property type="entry name" value="HTH_LUXR"/>
    <property type="match status" value="1"/>
</dbReference>
<gene>
    <name evidence="3" type="ORF">CGLY_02700</name>
</gene>
<keyword evidence="1" id="KW-0238">DNA-binding</keyword>
<evidence type="ECO:0000313" key="3">
    <source>
        <dbReference type="EMBL" id="AHW62988.1"/>
    </source>
</evidence>
<dbReference type="Gene3D" id="3.40.50.2300">
    <property type="match status" value="1"/>
</dbReference>
<dbReference type="EMBL" id="CP006842">
    <property type="protein sequence ID" value="AHW62988.1"/>
    <property type="molecule type" value="Genomic_DNA"/>
</dbReference>
<dbReference type="STRING" id="1404245.CGLY_02700"/>
<accession>X5DIU5</accession>
<dbReference type="KEGG" id="cgy:CGLY_02700"/>
<dbReference type="PRINTS" id="PR00038">
    <property type="entry name" value="HTHLUXR"/>
</dbReference>
<evidence type="ECO:0000259" key="2">
    <source>
        <dbReference type="PROSITE" id="PS50043"/>
    </source>
</evidence>
<dbReference type="HOGENOM" id="CLU_000445_90_8_11"/>
<dbReference type="SUPFAM" id="SSF52172">
    <property type="entry name" value="CheY-like"/>
    <property type="match status" value="1"/>
</dbReference>
<dbReference type="SUPFAM" id="SSF46894">
    <property type="entry name" value="C-terminal effector domain of the bipartite response regulators"/>
    <property type="match status" value="1"/>
</dbReference>
<reference evidence="3 4" key="1">
    <citation type="journal article" date="2015" name="Int. J. Syst. Evol. Microbiol.">
        <title>Revisiting Corynebacterium glyciniphilum (ex Kubota et al., 1972) sp. nov., nom. rev., isolated from putrefied banana.</title>
        <authorList>
            <person name="Al-Dilaimi A."/>
            <person name="Bednarz H."/>
            <person name="Lomker A."/>
            <person name="Niehaus K."/>
            <person name="Kalinowski J."/>
            <person name="Ruckert C."/>
        </authorList>
    </citation>
    <scope>NUCLEOTIDE SEQUENCE [LARGE SCALE GENOMIC DNA]</scope>
    <source>
        <strain evidence="3">AJ 3170</strain>
    </source>
</reference>
<dbReference type="GO" id="GO:0006355">
    <property type="term" value="P:regulation of DNA-templated transcription"/>
    <property type="evidence" value="ECO:0007669"/>
    <property type="project" value="InterPro"/>
</dbReference>
<evidence type="ECO:0000256" key="1">
    <source>
        <dbReference type="ARBA" id="ARBA00023125"/>
    </source>
</evidence>
<dbReference type="AlphaFoldDB" id="X5DIU5"/>
<organism evidence="3 4">
    <name type="scientific">Corynebacterium glyciniphilum AJ 3170</name>
    <dbReference type="NCBI Taxonomy" id="1404245"/>
    <lineage>
        <taxon>Bacteria</taxon>
        <taxon>Bacillati</taxon>
        <taxon>Actinomycetota</taxon>
        <taxon>Actinomycetes</taxon>
        <taxon>Mycobacteriales</taxon>
        <taxon>Corynebacteriaceae</taxon>
        <taxon>Corynebacterium</taxon>
    </lineage>
</organism>
<dbReference type="InterPro" id="IPR011006">
    <property type="entry name" value="CheY-like_superfamily"/>
</dbReference>
<dbReference type="InterPro" id="IPR016032">
    <property type="entry name" value="Sig_transdc_resp-reg_C-effctor"/>
</dbReference>
<keyword evidence="4" id="KW-1185">Reference proteome</keyword>
<name>X5DIU5_9CORY</name>